<evidence type="ECO:0000313" key="5">
    <source>
        <dbReference type="EMBL" id="ODV82131.1"/>
    </source>
</evidence>
<dbReference type="GO" id="GO:0070481">
    <property type="term" value="P:nuclear-transcribed mRNA catabolic process, non-stop decay"/>
    <property type="evidence" value="ECO:0007669"/>
    <property type="project" value="EnsemblFungi"/>
</dbReference>
<dbReference type="InterPro" id="IPR019734">
    <property type="entry name" value="TPR_rpt"/>
</dbReference>
<dbReference type="Pfam" id="PF18833">
    <property type="entry name" value="TPR_22"/>
    <property type="match status" value="1"/>
</dbReference>
<sequence length="1410" mass="160310">MSLKQNLKAAKSAIAENDPESALYYVQDVLAEDAKNYYAYIFQGKAYQLLDDVSKAITSFSKATKLEPENLLGWKGYFQLVRNSKDYLLVFEVFTSLIKVQVDQGIGIADSLKDLTNWLDFKQYKSDNELLETYLRAILPGTPLGELVGGNLGRAESNIKTLINLERRKVDSEISVRISKERVKFGRVLTQDGKNHLNSISYSIYQNSDLDRLYDLILNVSNDDNVRRQFEEDYLKYKYNLLQVCPEKAQLVDEIKEMIDGMLLIGSKSLFCWNLYFDWLDMKSLKELDFEKVIQYLQNFPNQGLSVVLHAYLMSDISTFDKERVVKAMEKPKKLGRRGNRSRKSPKEVVTSDKEAETPSANSSPQSNENKSDSLLPGEVLSLMLEGLKKSSDSLLVNRIVCEYYIHAREYFEGSQKCRELIKILADMQRNIGLDLKRTKESALCSLAITYTYYEAPKNFPRALELYERILTTDPSNSQAMIGIGLISIEKGELEKAKGLLEEVTSRDPENQQASREYSWCLIKLGDHEKGRELLLKCLAEVKGQDLYSGEIRALIYWRLSSSLLDQKNPEIDYITEAYNYLIQSLKDSQNFAPSYTLLGVIFQEHYDDKPRAHKCFYKAFELDVSEIVAAKYLVDDLTSKNEWEVAEILCNRLVTSENARRILLSEKYKDSDKAWAYRVLGCAALNKQDDPKAIEWFQTALRMAAIDIQCWIGLGEAYMNCGRLDAAAKVFRHLITINDQDDENQWVIEYMLGTIVSQMGEFNEGLYYLGQALNKKPEEECILIGLYESYIENSKRLVLGGFFGRSVQSNLKALEYIKLTFKVNPESPKLWKSFGESLKLFLVIQEKMDLFPIEALKQLFEEVDLENNLNDLAREALRLDSVTFKDALDLFELGQTTEAICSFIILTQKLGLKYLPSKVSKYLKSVAIYNLGLAYLESYNYTDNTTHRDYSVKFFKNAIQLEGNNSAFWVGLGNAYVSLNPHISQHCFIKGISLESRDAGIWTNLAALYLRYGDSELAQDAFLRAQSVAPQESKSWLGHALAAEASNDEEQAARLFTHAFVLSNGRSPLAQLLYGVSIINKRGQGSDPRDIESAQEYSVANFAMQQYLKFAPNDVSGLQIALTISERCKNFDMSIEIGERLCQILEKDYDRTESEVTFKKYVGAKTQLSRIYLGLGKYEKALENAQLALDLINSSEDEQFDLVVLSSRVVIGLALFFSNEFDESLEHLKVILESHGQSKRLITLIAQILYAHGTEETKQAALDQLFAFIEENGSSLIVVLTLGAISLADGLEDYFVAIKEELEGLSLEEVREDAYRSVPKMLIEINKHLEVKLREWQKAAIMFPSDFNVWQQLNSQMALSVASLRETKLTAPQLSKAYLASGHRREIQRSMLICPGDEETMQALGSWAS</sequence>
<gene>
    <name evidence="5" type="ORF">CANTADRAFT_60089</name>
</gene>
<dbReference type="InterPro" id="IPR039226">
    <property type="entry name" value="Ski3/TTC37"/>
</dbReference>
<accession>A0A1E4SRJ8</accession>
<feature type="compositionally biased region" description="Basic residues" evidence="4">
    <location>
        <begin position="334"/>
        <end position="344"/>
    </location>
</feature>
<dbReference type="PANTHER" id="PTHR15704">
    <property type="entry name" value="SUPERKILLER 3 PROTEIN-RELATED"/>
    <property type="match status" value="1"/>
</dbReference>
<feature type="compositionally biased region" description="Basic and acidic residues" evidence="4">
    <location>
        <begin position="345"/>
        <end position="357"/>
    </location>
</feature>
<evidence type="ECO:0000256" key="4">
    <source>
        <dbReference type="SAM" id="MobiDB-lite"/>
    </source>
</evidence>
<protein>
    <submittedName>
        <fullName evidence="5">TPR-like protein</fullName>
    </submittedName>
</protein>
<feature type="repeat" description="TPR" evidence="3">
    <location>
        <begin position="37"/>
        <end position="70"/>
    </location>
</feature>
<dbReference type="STRING" id="984487.A0A1E4SRJ8"/>
<dbReference type="PANTHER" id="PTHR15704:SF7">
    <property type="entry name" value="SUPERKILLER COMPLEX PROTEIN 3"/>
    <property type="match status" value="1"/>
</dbReference>
<dbReference type="RefSeq" id="XP_020067253.1">
    <property type="nucleotide sequence ID" value="XM_020210802.1"/>
</dbReference>
<dbReference type="Pfam" id="PF13181">
    <property type="entry name" value="TPR_8"/>
    <property type="match status" value="3"/>
</dbReference>
<evidence type="ECO:0000256" key="2">
    <source>
        <dbReference type="ARBA" id="ARBA00022803"/>
    </source>
</evidence>
<dbReference type="GO" id="GO:0055087">
    <property type="term" value="C:Ski complex"/>
    <property type="evidence" value="ECO:0007669"/>
    <property type="project" value="EnsemblFungi"/>
</dbReference>
<keyword evidence="2 3" id="KW-0802">TPR repeat</keyword>
<dbReference type="EMBL" id="KV453909">
    <property type="protein sequence ID" value="ODV82131.1"/>
    <property type="molecule type" value="Genomic_DNA"/>
</dbReference>
<evidence type="ECO:0000256" key="3">
    <source>
        <dbReference type="PROSITE-ProRule" id="PRU00339"/>
    </source>
</evidence>
<dbReference type="InterPro" id="IPR011990">
    <property type="entry name" value="TPR-like_helical_dom_sf"/>
</dbReference>
<dbReference type="OrthoDB" id="421075at2759"/>
<dbReference type="PROSITE" id="PS50005">
    <property type="entry name" value="TPR"/>
    <property type="match status" value="4"/>
</dbReference>
<dbReference type="SUPFAM" id="SSF48452">
    <property type="entry name" value="TPR-like"/>
    <property type="match status" value="4"/>
</dbReference>
<evidence type="ECO:0000313" key="6">
    <source>
        <dbReference type="Proteomes" id="UP000094285"/>
    </source>
</evidence>
<reference evidence="6" key="1">
    <citation type="submission" date="2016-05" db="EMBL/GenBank/DDBJ databases">
        <title>Comparative genomics of biotechnologically important yeasts.</title>
        <authorList>
            <consortium name="DOE Joint Genome Institute"/>
            <person name="Riley R."/>
            <person name="Haridas S."/>
            <person name="Wolfe K.H."/>
            <person name="Lopes M.R."/>
            <person name="Hittinger C.T."/>
            <person name="Goker M."/>
            <person name="Salamov A."/>
            <person name="Wisecaver J."/>
            <person name="Long T.M."/>
            <person name="Aerts A.L."/>
            <person name="Barry K."/>
            <person name="Choi C."/>
            <person name="Clum A."/>
            <person name="Coughlan A.Y."/>
            <person name="Deshpande S."/>
            <person name="Douglass A.P."/>
            <person name="Hanson S.J."/>
            <person name="Klenk H.-P."/>
            <person name="Labutti K."/>
            <person name="Lapidus A."/>
            <person name="Lindquist E."/>
            <person name="Lipzen A."/>
            <person name="Meier-Kolthoff J.P."/>
            <person name="Ohm R.A."/>
            <person name="Otillar R.P."/>
            <person name="Pangilinan J."/>
            <person name="Peng Y."/>
            <person name="Rokas A."/>
            <person name="Rosa C.A."/>
            <person name="Scheuner C."/>
            <person name="Sibirny A.A."/>
            <person name="Slot J.C."/>
            <person name="Stielow J.B."/>
            <person name="Sun H."/>
            <person name="Kurtzman C.P."/>
            <person name="Blackwell M."/>
            <person name="Grigoriev I.V."/>
            <person name="Jeffries T.W."/>
        </authorList>
    </citation>
    <scope>NUCLEOTIDE SEQUENCE [LARGE SCALE GENOMIC DNA]</scope>
    <source>
        <strain evidence="6">NRRL Y-17324</strain>
    </source>
</reference>
<name>A0A1E4SRJ8_9ASCO</name>
<feature type="repeat" description="TPR" evidence="3">
    <location>
        <begin position="1000"/>
        <end position="1033"/>
    </location>
</feature>
<organism evidence="5 6">
    <name type="scientific">Suhomyces tanzawaensis NRRL Y-17324</name>
    <dbReference type="NCBI Taxonomy" id="984487"/>
    <lineage>
        <taxon>Eukaryota</taxon>
        <taxon>Fungi</taxon>
        <taxon>Dikarya</taxon>
        <taxon>Ascomycota</taxon>
        <taxon>Saccharomycotina</taxon>
        <taxon>Pichiomycetes</taxon>
        <taxon>Debaryomycetaceae</taxon>
        <taxon>Suhomyces</taxon>
    </lineage>
</organism>
<dbReference type="SMART" id="SM00028">
    <property type="entry name" value="TPR"/>
    <property type="match status" value="9"/>
</dbReference>
<dbReference type="Proteomes" id="UP000094285">
    <property type="component" value="Unassembled WGS sequence"/>
</dbReference>
<evidence type="ECO:0000256" key="1">
    <source>
        <dbReference type="ARBA" id="ARBA00022737"/>
    </source>
</evidence>
<keyword evidence="6" id="KW-1185">Reference proteome</keyword>
<dbReference type="GO" id="GO:0070478">
    <property type="term" value="P:nuclear-transcribed mRNA catabolic process, 3'-5' exonucleolytic nonsense-mediated decay"/>
    <property type="evidence" value="ECO:0007669"/>
    <property type="project" value="EnsemblFungi"/>
</dbReference>
<dbReference type="Gene3D" id="1.25.40.10">
    <property type="entry name" value="Tetratricopeptide repeat domain"/>
    <property type="match status" value="4"/>
</dbReference>
<proteinExistence type="predicted"/>
<feature type="repeat" description="TPR" evidence="3">
    <location>
        <begin position="709"/>
        <end position="742"/>
    </location>
</feature>
<feature type="repeat" description="TPR" evidence="3">
    <location>
        <begin position="478"/>
        <end position="511"/>
    </location>
</feature>
<feature type="region of interest" description="Disordered" evidence="4">
    <location>
        <begin position="331"/>
        <end position="374"/>
    </location>
</feature>
<feature type="compositionally biased region" description="Polar residues" evidence="4">
    <location>
        <begin position="359"/>
        <end position="369"/>
    </location>
</feature>
<dbReference type="Pfam" id="PF14559">
    <property type="entry name" value="TPR_19"/>
    <property type="match status" value="1"/>
</dbReference>
<dbReference type="GeneID" id="30984938"/>
<keyword evidence="1" id="KW-0677">Repeat</keyword>
<dbReference type="InterPro" id="IPR040962">
    <property type="entry name" value="TPR_22"/>
</dbReference>